<dbReference type="AlphaFoldDB" id="A0A6M4H955"/>
<organism evidence="3 4">
    <name type="scientific">Usitatibacter palustris</name>
    <dbReference type="NCBI Taxonomy" id="2732487"/>
    <lineage>
        <taxon>Bacteria</taxon>
        <taxon>Pseudomonadati</taxon>
        <taxon>Pseudomonadota</taxon>
        <taxon>Betaproteobacteria</taxon>
        <taxon>Nitrosomonadales</taxon>
        <taxon>Usitatibacteraceae</taxon>
        <taxon>Usitatibacter</taxon>
    </lineage>
</organism>
<evidence type="ECO:0000259" key="2">
    <source>
        <dbReference type="Pfam" id="PF01337"/>
    </source>
</evidence>
<dbReference type="Pfam" id="PF01337">
    <property type="entry name" value="Barstar"/>
    <property type="match status" value="1"/>
</dbReference>
<dbReference type="SUPFAM" id="SSF52038">
    <property type="entry name" value="Barstar-related"/>
    <property type="match status" value="1"/>
</dbReference>
<evidence type="ECO:0000313" key="3">
    <source>
        <dbReference type="EMBL" id="QJR16110.1"/>
    </source>
</evidence>
<comment type="similarity">
    <text evidence="1">Belongs to the barstar family.</text>
</comment>
<name>A0A6M4H955_9PROT</name>
<dbReference type="Proteomes" id="UP000503096">
    <property type="component" value="Chromosome"/>
</dbReference>
<dbReference type="RefSeq" id="WP_171163950.1">
    <property type="nucleotide sequence ID" value="NZ_CP053073.1"/>
</dbReference>
<evidence type="ECO:0000256" key="1">
    <source>
        <dbReference type="ARBA" id="ARBA00006845"/>
    </source>
</evidence>
<evidence type="ECO:0000313" key="4">
    <source>
        <dbReference type="Proteomes" id="UP000503096"/>
    </source>
</evidence>
<sequence>MALGALEAILEDGRGGVWFVPAASPAAVKTVAKGAGFAYFHIEGKNIGRKEQFLNAAATAMRFPGHFGHNWDALEECLTDMDGIEGDGYVIYYDHIDGLMTAHPDQFETLVEICRDAVASWKEEGTAMVVLFSGSKAPKGVSKLKEKAED</sequence>
<protein>
    <recommendedName>
        <fullName evidence="2">Barstar (barnase inhibitor) domain-containing protein</fullName>
    </recommendedName>
</protein>
<gene>
    <name evidence="3" type="ORF">DSM104440_02939</name>
</gene>
<keyword evidence="4" id="KW-1185">Reference proteome</keyword>
<dbReference type="InterPro" id="IPR000468">
    <property type="entry name" value="Barstar"/>
</dbReference>
<accession>A0A6M4H955</accession>
<dbReference type="InterPro" id="IPR035905">
    <property type="entry name" value="Barstar-like_sf"/>
</dbReference>
<dbReference type="KEGG" id="upl:DSM104440_02939"/>
<dbReference type="CDD" id="cd05141">
    <property type="entry name" value="Barstar_evA4336-like"/>
    <property type="match status" value="1"/>
</dbReference>
<reference evidence="3 4" key="1">
    <citation type="submission" date="2020-04" db="EMBL/GenBank/DDBJ databases">
        <title>Usitatibacter rugosus gen. nov., sp. nov. and Usitatibacter palustris sp. nov., novel members of Usitatibacteraceae fam. nov. within the order Nitrosomonadales isolated from soil.</title>
        <authorList>
            <person name="Huber K.J."/>
            <person name="Neumann-Schaal M."/>
            <person name="Geppert A."/>
            <person name="Luckner M."/>
            <person name="Wanner G."/>
            <person name="Overmann J."/>
        </authorList>
    </citation>
    <scope>NUCLEOTIDE SEQUENCE [LARGE SCALE GENOMIC DNA]</scope>
    <source>
        <strain evidence="3 4">Swamp67</strain>
    </source>
</reference>
<proteinExistence type="inferred from homology"/>
<dbReference type="EMBL" id="CP053073">
    <property type="protein sequence ID" value="QJR16110.1"/>
    <property type="molecule type" value="Genomic_DNA"/>
</dbReference>
<dbReference type="InParanoid" id="A0A6M4H955"/>
<dbReference type="Gene3D" id="3.30.370.10">
    <property type="entry name" value="Barstar-like"/>
    <property type="match status" value="1"/>
</dbReference>
<feature type="domain" description="Barstar (barnase inhibitor)" evidence="2">
    <location>
        <begin position="39"/>
        <end position="132"/>
    </location>
</feature>